<evidence type="ECO:0000259" key="6">
    <source>
        <dbReference type="PROSITE" id="PS51123"/>
    </source>
</evidence>
<dbReference type="SUPFAM" id="SSF103088">
    <property type="entry name" value="OmpA-like"/>
    <property type="match status" value="1"/>
</dbReference>
<accession>A0A928V1Y0</accession>
<sequence>MKLIIAFLMSFALIGCTSMDPYSGDQKTSNTTKGAGIGAVAGAVVGAASSSKKDRGRGALTGALVGGAIGGGVGNYMDRQETALRNRLQGSGVQVRREGNNLYLIMPGNITFATGRAEIRSDFYEVLNSVGLVLKEFNQTAIRVTGHTDSTGSASLNQTLSEQRAGSVSSYLISQGVASNRVQSYGEGPRYPIASNDTDSGRQANRRVELELIPIQ</sequence>
<dbReference type="GO" id="GO:0009279">
    <property type="term" value="C:cell outer membrane"/>
    <property type="evidence" value="ECO:0007669"/>
    <property type="project" value="UniProtKB-SubCell"/>
</dbReference>
<feature type="region of interest" description="Disordered" evidence="5">
    <location>
        <begin position="183"/>
        <end position="204"/>
    </location>
</feature>
<protein>
    <submittedName>
        <fullName evidence="7">Glycine zipper 2TM domain-containing protein</fullName>
    </submittedName>
</protein>
<gene>
    <name evidence="7" type="ORF">C4F51_06215</name>
</gene>
<evidence type="ECO:0000313" key="8">
    <source>
        <dbReference type="Proteomes" id="UP000652567"/>
    </source>
</evidence>
<evidence type="ECO:0000256" key="4">
    <source>
        <dbReference type="PROSITE-ProRule" id="PRU00473"/>
    </source>
</evidence>
<dbReference type="PANTHER" id="PTHR30329:SF21">
    <property type="entry name" value="LIPOPROTEIN YIAD-RELATED"/>
    <property type="match status" value="1"/>
</dbReference>
<dbReference type="EMBL" id="PRDL01000001">
    <property type="protein sequence ID" value="MBE8716782.1"/>
    <property type="molecule type" value="Genomic_DNA"/>
</dbReference>
<dbReference type="PROSITE" id="PS51123">
    <property type="entry name" value="OMPA_2"/>
    <property type="match status" value="1"/>
</dbReference>
<dbReference type="InterPro" id="IPR006690">
    <property type="entry name" value="OMPA-like_CS"/>
</dbReference>
<keyword evidence="8" id="KW-1185">Reference proteome</keyword>
<evidence type="ECO:0000256" key="1">
    <source>
        <dbReference type="ARBA" id="ARBA00004442"/>
    </source>
</evidence>
<dbReference type="Pfam" id="PF00691">
    <property type="entry name" value="OmpA"/>
    <property type="match status" value="1"/>
</dbReference>
<evidence type="ECO:0000256" key="5">
    <source>
        <dbReference type="SAM" id="MobiDB-lite"/>
    </source>
</evidence>
<dbReference type="Proteomes" id="UP000652567">
    <property type="component" value="Unassembled WGS sequence"/>
</dbReference>
<reference evidence="7" key="1">
    <citation type="submission" date="2018-07" db="EMBL/GenBank/DDBJ databases">
        <title>Genome assembly of strain Ka43.</title>
        <authorList>
            <person name="Kukolya J."/>
            <person name="Nagy I."/>
            <person name="Horvath B."/>
            <person name="Toth A."/>
        </authorList>
    </citation>
    <scope>NUCLEOTIDE SEQUENCE</scope>
    <source>
        <strain evidence="7">KB43</strain>
    </source>
</reference>
<dbReference type="InterPro" id="IPR039567">
    <property type="entry name" value="Gly-zipper"/>
</dbReference>
<organism evidence="7 8">
    <name type="scientific">Cellvibrio polysaccharolyticus</name>
    <dbReference type="NCBI Taxonomy" id="2082724"/>
    <lineage>
        <taxon>Bacteria</taxon>
        <taxon>Pseudomonadati</taxon>
        <taxon>Pseudomonadota</taxon>
        <taxon>Gammaproteobacteria</taxon>
        <taxon>Cellvibrionales</taxon>
        <taxon>Cellvibrionaceae</taxon>
        <taxon>Cellvibrio</taxon>
    </lineage>
</organism>
<dbReference type="PANTHER" id="PTHR30329">
    <property type="entry name" value="STATOR ELEMENT OF FLAGELLAR MOTOR COMPLEX"/>
    <property type="match status" value="1"/>
</dbReference>
<dbReference type="AlphaFoldDB" id="A0A928V1Y0"/>
<dbReference type="PROSITE" id="PS01068">
    <property type="entry name" value="OMPA_1"/>
    <property type="match status" value="1"/>
</dbReference>
<evidence type="ECO:0000256" key="2">
    <source>
        <dbReference type="ARBA" id="ARBA00023136"/>
    </source>
</evidence>
<dbReference type="PRINTS" id="PR01023">
    <property type="entry name" value="NAFLGMOTY"/>
</dbReference>
<dbReference type="RefSeq" id="WP_193908110.1">
    <property type="nucleotide sequence ID" value="NZ_PRDL01000001.1"/>
</dbReference>
<dbReference type="InterPro" id="IPR006664">
    <property type="entry name" value="OMP_bac"/>
</dbReference>
<evidence type="ECO:0000256" key="3">
    <source>
        <dbReference type="ARBA" id="ARBA00023237"/>
    </source>
</evidence>
<comment type="subcellular location">
    <subcellularLocation>
        <location evidence="1">Cell outer membrane</location>
    </subcellularLocation>
</comment>
<feature type="domain" description="OmpA-like" evidence="6">
    <location>
        <begin position="99"/>
        <end position="216"/>
    </location>
</feature>
<dbReference type="Gene3D" id="3.30.1330.60">
    <property type="entry name" value="OmpA-like domain"/>
    <property type="match status" value="1"/>
</dbReference>
<dbReference type="Pfam" id="PF13488">
    <property type="entry name" value="Gly-zipper_Omp"/>
    <property type="match status" value="1"/>
</dbReference>
<keyword evidence="2 4" id="KW-0472">Membrane</keyword>
<name>A0A928V1Y0_9GAMM</name>
<dbReference type="InterPro" id="IPR036737">
    <property type="entry name" value="OmpA-like_sf"/>
</dbReference>
<dbReference type="PRINTS" id="PR01021">
    <property type="entry name" value="OMPADOMAIN"/>
</dbReference>
<dbReference type="InterPro" id="IPR050330">
    <property type="entry name" value="Bact_OuterMem_StrucFunc"/>
</dbReference>
<keyword evidence="3" id="KW-0998">Cell outer membrane</keyword>
<comment type="caution">
    <text evidence="7">The sequence shown here is derived from an EMBL/GenBank/DDBJ whole genome shotgun (WGS) entry which is preliminary data.</text>
</comment>
<dbReference type="PROSITE" id="PS51257">
    <property type="entry name" value="PROKAR_LIPOPROTEIN"/>
    <property type="match status" value="1"/>
</dbReference>
<dbReference type="CDD" id="cd07185">
    <property type="entry name" value="OmpA_C-like"/>
    <property type="match status" value="1"/>
</dbReference>
<evidence type="ECO:0000313" key="7">
    <source>
        <dbReference type="EMBL" id="MBE8716782.1"/>
    </source>
</evidence>
<dbReference type="InterPro" id="IPR006665">
    <property type="entry name" value="OmpA-like"/>
</dbReference>
<proteinExistence type="predicted"/>